<feature type="transmembrane region" description="Helical" evidence="1">
    <location>
        <begin position="76"/>
        <end position="94"/>
    </location>
</feature>
<keyword evidence="1" id="KW-1133">Transmembrane helix</keyword>
<name>A0ABW2EJV3_9BACI</name>
<dbReference type="Proteomes" id="UP001596410">
    <property type="component" value="Unassembled WGS sequence"/>
</dbReference>
<feature type="transmembrane region" description="Helical" evidence="1">
    <location>
        <begin position="175"/>
        <end position="195"/>
    </location>
</feature>
<keyword evidence="1" id="KW-0812">Transmembrane</keyword>
<evidence type="ECO:0000313" key="2">
    <source>
        <dbReference type="EMBL" id="MFC7061447.1"/>
    </source>
</evidence>
<keyword evidence="3" id="KW-1185">Reference proteome</keyword>
<accession>A0ABW2EJV3</accession>
<reference evidence="3" key="1">
    <citation type="journal article" date="2019" name="Int. J. Syst. Evol. Microbiol.">
        <title>The Global Catalogue of Microorganisms (GCM) 10K type strain sequencing project: providing services to taxonomists for standard genome sequencing and annotation.</title>
        <authorList>
            <consortium name="The Broad Institute Genomics Platform"/>
            <consortium name="The Broad Institute Genome Sequencing Center for Infectious Disease"/>
            <person name="Wu L."/>
            <person name="Ma J."/>
        </authorList>
    </citation>
    <scope>NUCLEOTIDE SEQUENCE [LARGE SCALE GENOMIC DNA]</scope>
    <source>
        <strain evidence="3">CGMCC 4.1621</strain>
    </source>
</reference>
<proteinExistence type="predicted"/>
<feature type="transmembrane region" description="Helical" evidence="1">
    <location>
        <begin position="47"/>
        <end position="69"/>
    </location>
</feature>
<gene>
    <name evidence="2" type="ORF">ACFQIC_06185</name>
</gene>
<evidence type="ECO:0000313" key="3">
    <source>
        <dbReference type="Proteomes" id="UP001596410"/>
    </source>
</evidence>
<dbReference type="InterPro" id="IPR038750">
    <property type="entry name" value="YczE/YyaS-like"/>
</dbReference>
<dbReference type="PANTHER" id="PTHR40078">
    <property type="entry name" value="INTEGRAL MEMBRANE PROTEIN-RELATED"/>
    <property type="match status" value="1"/>
</dbReference>
<sequence length="216" mass="23924">MAVRTRQRMLFYVFGIIIMTFGIALTIHSKLGTSPFDALLVGLFRTFGLTIGSWEIVVGFSMLVFNAIAEKKRPEYFAILTALITGFFIDVWVFSTQSWITPDSILTQFICLLFGLLFAGLGIAINLQADFAPNPFDRTMLVVRNLTGLNVSISRALISVVLAIVAFLFNGPIGIGTIIITLCSGIIIHFFMPYVGRIDEAMTRQANSIKKHKATF</sequence>
<dbReference type="EMBL" id="JBHSZV010000013">
    <property type="protein sequence ID" value="MFC7061447.1"/>
    <property type="molecule type" value="Genomic_DNA"/>
</dbReference>
<evidence type="ECO:0000256" key="1">
    <source>
        <dbReference type="SAM" id="Phobius"/>
    </source>
</evidence>
<organism evidence="2 3">
    <name type="scientific">Halobacillus seohaensis</name>
    <dbReference type="NCBI Taxonomy" id="447421"/>
    <lineage>
        <taxon>Bacteria</taxon>
        <taxon>Bacillati</taxon>
        <taxon>Bacillota</taxon>
        <taxon>Bacilli</taxon>
        <taxon>Bacillales</taxon>
        <taxon>Bacillaceae</taxon>
        <taxon>Halobacillus</taxon>
    </lineage>
</organism>
<protein>
    <submittedName>
        <fullName evidence="2">YitT family protein</fullName>
    </submittedName>
</protein>
<keyword evidence="1" id="KW-0472">Membrane</keyword>
<feature type="transmembrane region" description="Helical" evidence="1">
    <location>
        <begin position="106"/>
        <end position="127"/>
    </location>
</feature>
<comment type="caution">
    <text evidence="2">The sequence shown here is derived from an EMBL/GenBank/DDBJ whole genome shotgun (WGS) entry which is preliminary data.</text>
</comment>
<dbReference type="RefSeq" id="WP_204710985.1">
    <property type="nucleotide sequence ID" value="NZ_JBHSZV010000013.1"/>
</dbReference>
<dbReference type="PANTHER" id="PTHR40078:SF1">
    <property type="entry name" value="INTEGRAL MEMBRANE PROTEIN"/>
    <property type="match status" value="1"/>
</dbReference>
<feature type="transmembrane region" description="Helical" evidence="1">
    <location>
        <begin position="148"/>
        <end position="169"/>
    </location>
</feature>
<feature type="transmembrane region" description="Helical" evidence="1">
    <location>
        <begin position="9"/>
        <end position="27"/>
    </location>
</feature>
<dbReference type="Pfam" id="PF19700">
    <property type="entry name" value="DUF6198"/>
    <property type="match status" value="1"/>
</dbReference>